<keyword evidence="9" id="KW-1185">Reference proteome</keyword>
<feature type="transmembrane region" description="Helical" evidence="6">
    <location>
        <begin position="109"/>
        <end position="130"/>
    </location>
</feature>
<comment type="subcellular location">
    <subcellularLocation>
        <location evidence="1">Membrane</location>
        <topology evidence="1">Multi-pass membrane protein</topology>
    </subcellularLocation>
</comment>
<evidence type="ECO:0000259" key="7">
    <source>
        <dbReference type="PROSITE" id="PS51225"/>
    </source>
</evidence>
<comment type="caution">
    <text evidence="8">The sequence shown here is derived from an EMBL/GenBank/DDBJ whole genome shotgun (WGS) entry which is preliminary data.</text>
</comment>
<organism evidence="8 9">
    <name type="scientific">Diploscapter pachys</name>
    <dbReference type="NCBI Taxonomy" id="2018661"/>
    <lineage>
        <taxon>Eukaryota</taxon>
        <taxon>Metazoa</taxon>
        <taxon>Ecdysozoa</taxon>
        <taxon>Nematoda</taxon>
        <taxon>Chromadorea</taxon>
        <taxon>Rhabditida</taxon>
        <taxon>Rhabditina</taxon>
        <taxon>Rhabditomorpha</taxon>
        <taxon>Rhabditoidea</taxon>
        <taxon>Rhabditidae</taxon>
        <taxon>Diploscapter</taxon>
    </lineage>
</organism>
<evidence type="ECO:0000256" key="4">
    <source>
        <dbReference type="ARBA" id="ARBA00023136"/>
    </source>
</evidence>
<evidence type="ECO:0000256" key="5">
    <source>
        <dbReference type="PROSITE-ProRule" id="PRU00581"/>
    </source>
</evidence>
<evidence type="ECO:0000256" key="1">
    <source>
        <dbReference type="ARBA" id="ARBA00004141"/>
    </source>
</evidence>
<name>A0A2A2LB07_9BILA</name>
<evidence type="ECO:0000256" key="6">
    <source>
        <dbReference type="SAM" id="Phobius"/>
    </source>
</evidence>
<gene>
    <name evidence="8" type="ORF">WR25_15585</name>
</gene>
<protein>
    <recommendedName>
        <fullName evidence="7">MARVEL domain-containing protein</fullName>
    </recommendedName>
</protein>
<dbReference type="Proteomes" id="UP000218231">
    <property type="component" value="Unassembled WGS sequence"/>
</dbReference>
<evidence type="ECO:0000256" key="3">
    <source>
        <dbReference type="ARBA" id="ARBA00022989"/>
    </source>
</evidence>
<evidence type="ECO:0000256" key="2">
    <source>
        <dbReference type="ARBA" id="ARBA00022692"/>
    </source>
</evidence>
<feature type="domain" description="MARVEL" evidence="7">
    <location>
        <begin position="8"/>
        <end position="136"/>
    </location>
</feature>
<dbReference type="InterPro" id="IPR008253">
    <property type="entry name" value="Marvel"/>
</dbReference>
<keyword evidence="2 5" id="KW-0812">Transmembrane</keyword>
<accession>A0A2A2LB07</accession>
<evidence type="ECO:0000313" key="9">
    <source>
        <dbReference type="Proteomes" id="UP000218231"/>
    </source>
</evidence>
<dbReference type="AlphaFoldDB" id="A0A2A2LB07"/>
<proteinExistence type="predicted"/>
<feature type="transmembrane region" description="Helical" evidence="6">
    <location>
        <begin position="44"/>
        <end position="69"/>
    </location>
</feature>
<dbReference type="PROSITE" id="PS51225">
    <property type="entry name" value="MARVEL"/>
    <property type="match status" value="1"/>
</dbReference>
<dbReference type="GO" id="GO:0016020">
    <property type="term" value="C:membrane"/>
    <property type="evidence" value="ECO:0007669"/>
    <property type="project" value="UniProtKB-SubCell"/>
</dbReference>
<dbReference type="EMBL" id="LIAE01006976">
    <property type="protein sequence ID" value="PAV83245.1"/>
    <property type="molecule type" value="Genomic_DNA"/>
</dbReference>
<evidence type="ECO:0000313" key="8">
    <source>
        <dbReference type="EMBL" id="PAV83245.1"/>
    </source>
</evidence>
<sequence length="163" mass="18178">MADGGVEYLKTPRGIIRCALILIGLTLIIMLSISWSYLWSGWVVYASVVNFFVFVLNCVQLALVLFGLIESIWWEKFVSCVFAVLFSIAWIVMVISGFLWPYYRSGVASAWISAAFLFIMAILYLVDALIVHRSVERYGGGATPQGNISLTSSETENSKRCPT</sequence>
<feature type="transmembrane region" description="Helical" evidence="6">
    <location>
        <begin position="81"/>
        <end position="103"/>
    </location>
</feature>
<reference evidence="8 9" key="1">
    <citation type="journal article" date="2017" name="Curr. Biol.">
        <title>Genome architecture and evolution of a unichromosomal asexual nematode.</title>
        <authorList>
            <person name="Fradin H."/>
            <person name="Zegar C."/>
            <person name="Gutwein M."/>
            <person name="Lucas J."/>
            <person name="Kovtun M."/>
            <person name="Corcoran D."/>
            <person name="Baugh L.R."/>
            <person name="Kiontke K."/>
            <person name="Gunsalus K."/>
            <person name="Fitch D.H."/>
            <person name="Piano F."/>
        </authorList>
    </citation>
    <scope>NUCLEOTIDE SEQUENCE [LARGE SCALE GENOMIC DNA]</scope>
    <source>
        <strain evidence="8">PF1309</strain>
    </source>
</reference>
<feature type="transmembrane region" description="Helical" evidence="6">
    <location>
        <begin position="18"/>
        <end position="38"/>
    </location>
</feature>
<keyword evidence="3 6" id="KW-1133">Transmembrane helix</keyword>
<keyword evidence="4 5" id="KW-0472">Membrane</keyword>